<evidence type="ECO:0000256" key="2">
    <source>
        <dbReference type="SAM" id="Phobius"/>
    </source>
</evidence>
<dbReference type="SMART" id="SM00312">
    <property type="entry name" value="PX"/>
    <property type="match status" value="1"/>
</dbReference>
<dbReference type="Pfam" id="PF00615">
    <property type="entry name" value="RGS"/>
    <property type="match status" value="1"/>
</dbReference>
<dbReference type="Gene3D" id="3.30.1520.10">
    <property type="entry name" value="Phox-like domain"/>
    <property type="match status" value="1"/>
</dbReference>
<dbReference type="CDD" id="cd08722">
    <property type="entry name" value="RGS_SNX14"/>
    <property type="match status" value="1"/>
</dbReference>
<feature type="domain" description="PXA" evidence="5">
    <location>
        <begin position="126"/>
        <end position="300"/>
    </location>
</feature>
<dbReference type="InterPro" id="IPR044926">
    <property type="entry name" value="RGS_subdomain_2"/>
</dbReference>
<dbReference type="SUPFAM" id="SSF64268">
    <property type="entry name" value="PX domain"/>
    <property type="match status" value="1"/>
</dbReference>
<dbReference type="SUPFAM" id="SSF48097">
    <property type="entry name" value="Regulator of G-protein signaling, RGS"/>
    <property type="match status" value="1"/>
</dbReference>
<accession>A0A3B4ZHX5</accession>
<dbReference type="PANTHER" id="PTHR22775:SF44">
    <property type="entry name" value="SORTING NEXIN-14"/>
    <property type="match status" value="1"/>
</dbReference>
<keyword evidence="2" id="KW-0472">Membrane</keyword>
<dbReference type="Pfam" id="PF00787">
    <property type="entry name" value="PX"/>
    <property type="match status" value="1"/>
</dbReference>
<dbReference type="PROSITE" id="PS50132">
    <property type="entry name" value="RGS"/>
    <property type="match status" value="1"/>
</dbReference>
<evidence type="ECO:0000259" key="3">
    <source>
        <dbReference type="PROSITE" id="PS50132"/>
    </source>
</evidence>
<dbReference type="InterPro" id="IPR003114">
    <property type="entry name" value="Phox_assoc"/>
</dbReference>
<dbReference type="Ensembl" id="ENSSPAT00000001258.1">
    <property type="protein sequence ID" value="ENSSPAP00000001237.1"/>
    <property type="gene ID" value="ENSSPAG00000000817.1"/>
</dbReference>
<evidence type="ECO:0000259" key="4">
    <source>
        <dbReference type="PROSITE" id="PS50195"/>
    </source>
</evidence>
<dbReference type="InterPro" id="IPR037892">
    <property type="entry name" value="SNX14_RGS"/>
</dbReference>
<dbReference type="CDD" id="cd06877">
    <property type="entry name" value="PX_SNX14"/>
    <property type="match status" value="1"/>
</dbReference>
<dbReference type="AlphaFoldDB" id="A0A3B4ZHX5"/>
<sequence length="934" mass="107695">MPGIFTYVEDLKRGLKVDVLREAGRQYPLSCFLLLSMVLLTVLLNRYIHILMVFWSLLAGVITFYCSLGPESLLPNIFFTVKPRNNEQELFPLGHSCAVCGKVKCKRHRPTLLLENYQPWLDLKVHSKVDASVAEVFELVLENFVYPWYRDITDDEACLDEVRMTFRFFASVLVRRAQKVDVTTVFADKVMKAAMKHIEIIAKAQGRVNNVEGLQQAALDEYGADLHFALHSRKDELLYLRKLTEMLFPYVMPPKATDCRSLALLLREVMAGSVILPTMDFMADPDTVNLMVLIFVDDTPPEPATEPPSALVPFLQKFADVGNKKPSVLKLELKEIREQQDLLFRFMNFLKQEGAVHVLQFCLAVEEFNDKILSPELSDSELQRLHGEVLHIYETYCLDESIDKISFDPFIVEEIRNIAKGPYTGVVKLQTMRCLFEAYEHVLSLLERVFTPMFCHSDEVRPHRLNRWDVMFSVHTRNMSKRGESFGISRIGSKIKGVFKSTTMEGALLPPSAMNDIDDDFVEEATVVMEDESPAEPASTPGSHRNLSAWTITIPFIDFYDDMVKKEKIPVFCIDVERNDRKDVGHETEKWSVYRRYLEFYVLESKLTEFHGTFADAQLPSKRIIGPKNFEFLTSKREEFEEYLQRLLQHPELSNSQLLADFLSPHSMESQFLDRMLPDVNLGKIFKSVPGKLIKERGQNLEPFIQSFFNSCESPKPKPSRPELTILSPTAENNKKLFTDLFRNNANISVGSEIKQNSNYFMEMVTVAGMYDYMMYVGRVVFHVPDWLHHMLAAGRILFKSTFEAYMDQYMQSKLEQILQEHRMVSLITQLRDAVFCENSEERRAEDKQIRAKQTFEEMMKYLPDFVGKCIGEEAKYEGIQLLFDGLQQPLLNKQMTYVLLDIAVQELFPELSKVNNMTAENVTYSKCSMYGVV</sequence>
<organism evidence="6">
    <name type="scientific">Stegastes partitus</name>
    <name type="common">bicolor damselfish</name>
    <dbReference type="NCBI Taxonomy" id="144197"/>
    <lineage>
        <taxon>Eukaryota</taxon>
        <taxon>Metazoa</taxon>
        <taxon>Chordata</taxon>
        <taxon>Craniata</taxon>
        <taxon>Vertebrata</taxon>
        <taxon>Euteleostomi</taxon>
        <taxon>Actinopterygii</taxon>
        <taxon>Neopterygii</taxon>
        <taxon>Teleostei</taxon>
        <taxon>Neoteleostei</taxon>
        <taxon>Acanthomorphata</taxon>
        <taxon>Ovalentaria</taxon>
        <taxon>Pomacentridae</taxon>
        <taxon>Stegastes</taxon>
    </lineage>
</organism>
<dbReference type="Pfam" id="PF02194">
    <property type="entry name" value="PXA"/>
    <property type="match status" value="1"/>
</dbReference>
<evidence type="ECO:0000256" key="1">
    <source>
        <dbReference type="ARBA" id="ARBA00010883"/>
    </source>
</evidence>
<dbReference type="PANTHER" id="PTHR22775">
    <property type="entry name" value="SORTING NEXIN"/>
    <property type="match status" value="1"/>
</dbReference>
<dbReference type="GeneTree" id="ENSGT00950000182856"/>
<name>A0A3B4ZHX5_9TELE</name>
<dbReference type="GO" id="GO:0005770">
    <property type="term" value="C:late endosome"/>
    <property type="evidence" value="ECO:0007669"/>
    <property type="project" value="TreeGrafter"/>
</dbReference>
<feature type="domain" description="PX" evidence="4">
    <location>
        <begin position="550"/>
        <end position="670"/>
    </location>
</feature>
<evidence type="ECO:0000313" key="6">
    <source>
        <dbReference type="Ensembl" id="ENSSPAP00000001237.1"/>
    </source>
</evidence>
<dbReference type="Gene3D" id="1.10.167.10">
    <property type="entry name" value="Regulator of G-protein Signalling 4, domain 2"/>
    <property type="match status" value="1"/>
</dbReference>
<evidence type="ECO:0000259" key="5">
    <source>
        <dbReference type="PROSITE" id="PS51207"/>
    </source>
</evidence>
<dbReference type="Pfam" id="PF08628">
    <property type="entry name" value="Nexin_C"/>
    <property type="match status" value="1"/>
</dbReference>
<dbReference type="InterPro" id="IPR016137">
    <property type="entry name" value="RGS"/>
</dbReference>
<dbReference type="SMART" id="SM00313">
    <property type="entry name" value="PXA"/>
    <property type="match status" value="1"/>
</dbReference>
<reference evidence="6" key="1">
    <citation type="submission" date="2023-09" db="UniProtKB">
        <authorList>
            <consortium name="Ensembl"/>
        </authorList>
    </citation>
    <scope>IDENTIFICATION</scope>
</reference>
<keyword evidence="2" id="KW-1133">Transmembrane helix</keyword>
<dbReference type="GO" id="GO:0080025">
    <property type="term" value="F:phosphatidylinositol-3,5-bisphosphate binding"/>
    <property type="evidence" value="ECO:0007669"/>
    <property type="project" value="InterPro"/>
</dbReference>
<dbReference type="InterPro" id="IPR036305">
    <property type="entry name" value="RGS_sf"/>
</dbReference>
<dbReference type="PROSITE" id="PS51207">
    <property type="entry name" value="PXA"/>
    <property type="match status" value="1"/>
</dbReference>
<proteinExistence type="inferred from homology"/>
<dbReference type="PROSITE" id="PS50195">
    <property type="entry name" value="PX"/>
    <property type="match status" value="1"/>
</dbReference>
<feature type="domain" description="RGS" evidence="3">
    <location>
        <begin position="332"/>
        <end position="458"/>
    </location>
</feature>
<comment type="similarity">
    <text evidence="1">Belongs to the sorting nexin family.</text>
</comment>
<dbReference type="GO" id="GO:0097352">
    <property type="term" value="P:autophagosome maturation"/>
    <property type="evidence" value="ECO:0007669"/>
    <property type="project" value="TreeGrafter"/>
</dbReference>
<protein>
    <submittedName>
        <fullName evidence="6">Sorting nexin-14-like</fullName>
    </submittedName>
</protein>
<feature type="transmembrane region" description="Helical" evidence="2">
    <location>
        <begin position="51"/>
        <end position="70"/>
    </location>
</feature>
<dbReference type="SMART" id="SM00315">
    <property type="entry name" value="RGS"/>
    <property type="match status" value="1"/>
</dbReference>
<dbReference type="InterPro" id="IPR036871">
    <property type="entry name" value="PX_dom_sf"/>
</dbReference>
<keyword evidence="2" id="KW-0812">Transmembrane</keyword>
<feature type="transmembrane region" description="Helical" evidence="2">
    <location>
        <begin position="27"/>
        <end position="44"/>
    </location>
</feature>
<dbReference type="InterPro" id="IPR001683">
    <property type="entry name" value="PX_dom"/>
</dbReference>
<dbReference type="InterPro" id="IPR013937">
    <property type="entry name" value="Sorting_nexin_C"/>
</dbReference>
<dbReference type="InterPro" id="IPR037436">
    <property type="entry name" value="SNX14_PX"/>
</dbReference>